<feature type="transmembrane region" description="Helical" evidence="1">
    <location>
        <begin position="13"/>
        <end position="46"/>
    </location>
</feature>
<evidence type="ECO:0000256" key="1">
    <source>
        <dbReference type="SAM" id="Phobius"/>
    </source>
</evidence>
<protein>
    <submittedName>
        <fullName evidence="2">Uncharacterized membrane protein YhaH (DUF805 family)</fullName>
    </submittedName>
</protein>
<reference evidence="2 3" key="1">
    <citation type="submission" date="2024-06" db="EMBL/GenBank/DDBJ databases">
        <title>Sorghum-associated microbial communities from plants grown in Nebraska, USA.</title>
        <authorList>
            <person name="Schachtman D."/>
        </authorList>
    </citation>
    <scope>NUCLEOTIDE SEQUENCE [LARGE SCALE GENOMIC DNA]</scope>
    <source>
        <strain evidence="2 3">2814</strain>
    </source>
</reference>
<evidence type="ECO:0000313" key="2">
    <source>
        <dbReference type="EMBL" id="MET4683127.1"/>
    </source>
</evidence>
<gene>
    <name evidence="2" type="ORF">ABIE19_001036</name>
</gene>
<dbReference type="Proteomes" id="UP001549313">
    <property type="component" value="Unassembled WGS sequence"/>
</dbReference>
<evidence type="ECO:0000313" key="3">
    <source>
        <dbReference type="Proteomes" id="UP001549313"/>
    </source>
</evidence>
<comment type="caution">
    <text evidence="2">The sequence shown here is derived from an EMBL/GenBank/DDBJ whole genome shotgun (WGS) entry which is preliminary data.</text>
</comment>
<keyword evidence="1" id="KW-0812">Transmembrane</keyword>
<keyword evidence="3" id="KW-1185">Reference proteome</keyword>
<accession>A0ABV2RB00</accession>
<dbReference type="InterPro" id="IPR008523">
    <property type="entry name" value="DUF805"/>
</dbReference>
<keyword evidence="1" id="KW-1133">Transmembrane helix</keyword>
<feature type="transmembrane region" description="Helical" evidence="1">
    <location>
        <begin position="58"/>
        <end position="76"/>
    </location>
</feature>
<keyword evidence="1" id="KW-0472">Membrane</keyword>
<sequence length="129" mass="13917">MSFLNQRINRATYWLFIALIMAFAFVISFFNAAGGGTWVVVAMAYIMRLHDLGRTGKWVLLVFAVQFAAGIAVIFADASLHQIGFGLVTLASLAFTIWLGSIKGQPHANLYGQAPGPGIRMKANAKAPA</sequence>
<dbReference type="RefSeq" id="WP_354088062.1">
    <property type="nucleotide sequence ID" value="NZ_JBEPTF010000001.1"/>
</dbReference>
<dbReference type="EMBL" id="JBEPTF010000001">
    <property type="protein sequence ID" value="MET4683127.1"/>
    <property type="molecule type" value="Genomic_DNA"/>
</dbReference>
<organism evidence="2 3">
    <name type="scientific">Brevundimonas faecalis</name>
    <dbReference type="NCBI Taxonomy" id="947378"/>
    <lineage>
        <taxon>Bacteria</taxon>
        <taxon>Pseudomonadati</taxon>
        <taxon>Pseudomonadota</taxon>
        <taxon>Alphaproteobacteria</taxon>
        <taxon>Caulobacterales</taxon>
        <taxon>Caulobacteraceae</taxon>
        <taxon>Brevundimonas</taxon>
    </lineage>
</organism>
<name>A0ABV2RB00_9CAUL</name>
<proteinExistence type="predicted"/>
<feature type="transmembrane region" description="Helical" evidence="1">
    <location>
        <begin position="82"/>
        <end position="100"/>
    </location>
</feature>
<dbReference type="Pfam" id="PF05656">
    <property type="entry name" value="DUF805"/>
    <property type="match status" value="1"/>
</dbReference>